<protein>
    <recommendedName>
        <fullName evidence="5">DUF2066 domain-containing protein</fullName>
    </recommendedName>
</protein>
<feature type="signal peptide" evidence="2">
    <location>
        <begin position="1"/>
        <end position="18"/>
    </location>
</feature>
<evidence type="ECO:0000256" key="2">
    <source>
        <dbReference type="SAM" id="SignalP"/>
    </source>
</evidence>
<feature type="region of interest" description="Disordered" evidence="1">
    <location>
        <begin position="332"/>
        <end position="400"/>
    </location>
</feature>
<name>A0A1M5W915_9VIBR</name>
<dbReference type="EMBL" id="FQXZ01000007">
    <property type="protein sequence ID" value="SHH84069.1"/>
    <property type="molecule type" value="Genomic_DNA"/>
</dbReference>
<evidence type="ECO:0000313" key="3">
    <source>
        <dbReference type="EMBL" id="SHH84069.1"/>
    </source>
</evidence>
<dbReference type="InterPro" id="IPR018642">
    <property type="entry name" value="DUF2066"/>
</dbReference>
<dbReference type="OrthoDB" id="6195299at2"/>
<dbReference type="PROSITE" id="PS51257">
    <property type="entry name" value="PROKAR_LIPOPROTEIN"/>
    <property type="match status" value="1"/>
</dbReference>
<evidence type="ECO:0008006" key="5">
    <source>
        <dbReference type="Google" id="ProtNLM"/>
    </source>
</evidence>
<gene>
    <name evidence="3" type="ORF">VA7868_00640</name>
</gene>
<evidence type="ECO:0000313" key="4">
    <source>
        <dbReference type="Proteomes" id="UP000184608"/>
    </source>
</evidence>
<feature type="chain" id="PRO_5012183715" description="DUF2066 domain-containing protein" evidence="2">
    <location>
        <begin position="19"/>
        <end position="400"/>
    </location>
</feature>
<sequence length="400" mass="44811">MRSLAFFSLISLAFSCFATTHVDIYHAEVAVNEKISDDMARIEGMKSVVIKATGDKHSVKNAIIEKALSQNSQYLSQIGYGKKEKHKTLKMVFSEKQIGSLLTQAQLPFWPAQRETILIWFVEDKDFQRSIVWENVSNPEINKLKALSEERGIPVIIPVGDFDDITGIDPSDVWGNFMQPISRASQRYHPDAVLVLRAHNNNFRWSLYDQVPDEMMNFSSVPVTGSASGDNALETLVDQLTHYYANKNAVVVHSQSSLMVKISVTGVSRATSFFALENALNQLSSVASVDISGIQGDTVSYQIHLLTSQKEFEQELMGVSLIEKDPANEDTAMREMPDEPAGTTEAQPAGEKRVETKPSEESVGQRDNTVQQDVQQDNMEQEDNTDSESHVSELFYHWKQ</sequence>
<dbReference type="RefSeq" id="WP_073602428.1">
    <property type="nucleotide sequence ID" value="NZ_FQXZ01000007.1"/>
</dbReference>
<evidence type="ECO:0000256" key="1">
    <source>
        <dbReference type="SAM" id="MobiDB-lite"/>
    </source>
</evidence>
<dbReference type="Pfam" id="PF09839">
    <property type="entry name" value="DUF2066"/>
    <property type="match status" value="1"/>
</dbReference>
<dbReference type="AlphaFoldDB" id="A0A1M5W915"/>
<feature type="compositionally biased region" description="Basic and acidic residues" evidence="1">
    <location>
        <begin position="350"/>
        <end position="364"/>
    </location>
</feature>
<dbReference type="Proteomes" id="UP000184608">
    <property type="component" value="Unassembled WGS sequence"/>
</dbReference>
<keyword evidence="4" id="KW-1185">Reference proteome</keyword>
<proteinExistence type="predicted"/>
<accession>A0A1M5W915</accession>
<reference evidence="3 4" key="1">
    <citation type="submission" date="2016-11" db="EMBL/GenBank/DDBJ databases">
        <authorList>
            <person name="Jaros S."/>
            <person name="Januszkiewicz K."/>
            <person name="Wedrychowicz H."/>
        </authorList>
    </citation>
    <scope>NUCLEOTIDE SEQUENCE [LARGE SCALE GENOMIC DNA]</scope>
    <source>
        <strain evidence="3 4">CECT 7868</strain>
    </source>
</reference>
<organism evidence="3 4">
    <name type="scientific">Vibrio aerogenes CECT 7868</name>
    <dbReference type="NCBI Taxonomy" id="1216006"/>
    <lineage>
        <taxon>Bacteria</taxon>
        <taxon>Pseudomonadati</taxon>
        <taxon>Pseudomonadota</taxon>
        <taxon>Gammaproteobacteria</taxon>
        <taxon>Vibrionales</taxon>
        <taxon>Vibrionaceae</taxon>
        <taxon>Vibrio</taxon>
    </lineage>
</organism>
<keyword evidence="2" id="KW-0732">Signal</keyword>
<dbReference type="STRING" id="1216006.VA7868_00640"/>